<dbReference type="EMBL" id="JADWDJ010000015">
    <property type="protein sequence ID" value="KAG5269417.1"/>
    <property type="molecule type" value="Genomic_DNA"/>
</dbReference>
<dbReference type="GO" id="GO:0007166">
    <property type="term" value="P:cell surface receptor signaling pathway"/>
    <property type="evidence" value="ECO:0007669"/>
    <property type="project" value="TreeGrafter"/>
</dbReference>
<dbReference type="Pfam" id="PF16681">
    <property type="entry name" value="Ig_5"/>
    <property type="match status" value="1"/>
</dbReference>
<dbReference type="GO" id="GO:0009897">
    <property type="term" value="C:external side of plasma membrane"/>
    <property type="evidence" value="ECO:0007669"/>
    <property type="project" value="TreeGrafter"/>
</dbReference>
<accession>A0AAV6G5M1</accession>
<reference evidence="7" key="1">
    <citation type="submission" date="2020-10" db="EMBL/GenBank/DDBJ databases">
        <title>Chromosome-scale genome assembly of the Allis shad, Alosa alosa.</title>
        <authorList>
            <person name="Margot Z."/>
            <person name="Christophe K."/>
            <person name="Cabau C."/>
            <person name="Louis A."/>
            <person name="Berthelot C."/>
            <person name="Parey E."/>
            <person name="Roest Crollius H."/>
            <person name="Montfort J."/>
            <person name="Robinson-Rechavi M."/>
            <person name="Bucao C."/>
            <person name="Bouchez O."/>
            <person name="Gislard M."/>
            <person name="Lluch J."/>
            <person name="Milhes M."/>
            <person name="Lampietro C."/>
            <person name="Lopez Roques C."/>
            <person name="Donnadieu C."/>
            <person name="Braasch I."/>
            <person name="Desvignes T."/>
            <person name="Postlethwait J."/>
            <person name="Bobe J."/>
            <person name="Guiguen Y."/>
        </authorList>
    </citation>
    <scope>NUCLEOTIDE SEQUENCE</scope>
    <source>
        <strain evidence="7">M-15738</strain>
        <tissue evidence="7">Blood</tissue>
    </source>
</reference>
<sequence>MFKMKNHIFNNIFFLFVMVGVTAGDKGSVSFSGKNVAVHCLPMENGDITFVKHSDRENHDGQDVSEEYVISKPNIYSCQQNDATPTVKFYIKAKVCDYCYELDPYVVAAVICADLLITGGIILLVYAYGQRKSGPAPPKPSNARNPAGSGGPPVPSPDYQPLSDFTRNRDTYATVNKTG</sequence>
<dbReference type="AlphaFoldDB" id="A0AAV6G5M1"/>
<evidence type="ECO:0008006" key="9">
    <source>
        <dbReference type="Google" id="ProtNLM"/>
    </source>
</evidence>
<keyword evidence="3 6" id="KW-0732">Signal</keyword>
<dbReference type="PANTHER" id="PTHR10570">
    <property type="entry name" value="T-CELL SURFACE GLYCOPROTEIN CD3 GAMMA CHAIN / DELTA CHAIN"/>
    <property type="match status" value="1"/>
</dbReference>
<proteinExistence type="predicted"/>
<feature type="signal peptide" evidence="6">
    <location>
        <begin position="1"/>
        <end position="24"/>
    </location>
</feature>
<dbReference type="GO" id="GO:0004888">
    <property type="term" value="F:transmembrane signaling receptor activity"/>
    <property type="evidence" value="ECO:0007669"/>
    <property type="project" value="TreeGrafter"/>
</dbReference>
<name>A0AAV6G5M1_9TELE</name>
<keyword evidence="5" id="KW-1133">Transmembrane helix</keyword>
<protein>
    <recommendedName>
        <fullName evidence="9">T-cell surface glycoprotein CD3 epsilon chain</fullName>
    </recommendedName>
</protein>
<dbReference type="GO" id="GO:0045059">
    <property type="term" value="P:positive thymic T cell selection"/>
    <property type="evidence" value="ECO:0007669"/>
    <property type="project" value="TreeGrafter"/>
</dbReference>
<feature type="transmembrane region" description="Helical" evidence="5">
    <location>
        <begin position="105"/>
        <end position="129"/>
    </location>
</feature>
<evidence type="ECO:0000256" key="6">
    <source>
        <dbReference type="SAM" id="SignalP"/>
    </source>
</evidence>
<dbReference type="Proteomes" id="UP000823561">
    <property type="component" value="Chromosome 15"/>
</dbReference>
<keyword evidence="2" id="KW-1003">Cell membrane</keyword>
<evidence type="ECO:0000256" key="5">
    <source>
        <dbReference type="SAM" id="Phobius"/>
    </source>
</evidence>
<evidence type="ECO:0000256" key="3">
    <source>
        <dbReference type="ARBA" id="ARBA00022729"/>
    </source>
</evidence>
<evidence type="ECO:0000256" key="1">
    <source>
        <dbReference type="ARBA" id="ARBA00004251"/>
    </source>
</evidence>
<feature type="region of interest" description="Disordered" evidence="4">
    <location>
        <begin position="133"/>
        <end position="179"/>
    </location>
</feature>
<dbReference type="InterPro" id="IPR015484">
    <property type="entry name" value="CD3_esu/gsu/dsu"/>
</dbReference>
<evidence type="ECO:0000313" key="7">
    <source>
        <dbReference type="EMBL" id="KAG5269417.1"/>
    </source>
</evidence>
<evidence type="ECO:0000256" key="4">
    <source>
        <dbReference type="SAM" id="MobiDB-lite"/>
    </source>
</evidence>
<evidence type="ECO:0000256" key="2">
    <source>
        <dbReference type="ARBA" id="ARBA00022475"/>
    </source>
</evidence>
<keyword evidence="5" id="KW-0812">Transmembrane</keyword>
<gene>
    <name evidence="7" type="ORF">AALO_G00201780</name>
</gene>
<dbReference type="GO" id="GO:0042105">
    <property type="term" value="C:alpha-beta T cell receptor complex"/>
    <property type="evidence" value="ECO:0007669"/>
    <property type="project" value="TreeGrafter"/>
</dbReference>
<comment type="subcellular location">
    <subcellularLocation>
        <location evidence="1">Cell membrane</location>
        <topology evidence="1">Single-pass type I membrane protein</topology>
    </subcellularLocation>
</comment>
<comment type="caution">
    <text evidence="7">The sequence shown here is derived from an EMBL/GenBank/DDBJ whole genome shotgun (WGS) entry which is preliminary data.</text>
</comment>
<feature type="chain" id="PRO_5043574238" description="T-cell surface glycoprotein CD3 epsilon chain" evidence="6">
    <location>
        <begin position="25"/>
        <end position="179"/>
    </location>
</feature>
<organism evidence="7 8">
    <name type="scientific">Alosa alosa</name>
    <name type="common">allis shad</name>
    <dbReference type="NCBI Taxonomy" id="278164"/>
    <lineage>
        <taxon>Eukaryota</taxon>
        <taxon>Metazoa</taxon>
        <taxon>Chordata</taxon>
        <taxon>Craniata</taxon>
        <taxon>Vertebrata</taxon>
        <taxon>Euteleostomi</taxon>
        <taxon>Actinopterygii</taxon>
        <taxon>Neopterygii</taxon>
        <taxon>Teleostei</taxon>
        <taxon>Clupei</taxon>
        <taxon>Clupeiformes</taxon>
        <taxon>Clupeoidei</taxon>
        <taxon>Clupeidae</taxon>
        <taxon>Alosa</taxon>
    </lineage>
</organism>
<dbReference type="PANTHER" id="PTHR10570:SF9">
    <property type="entry name" value="T-CELL SURFACE GLYCOPROTEIN CD3 EPSILON CHAIN"/>
    <property type="match status" value="1"/>
</dbReference>
<keyword evidence="8" id="KW-1185">Reference proteome</keyword>
<keyword evidence="5" id="KW-0472">Membrane</keyword>
<evidence type="ECO:0000313" key="8">
    <source>
        <dbReference type="Proteomes" id="UP000823561"/>
    </source>
</evidence>